<dbReference type="InterPro" id="IPR017853">
    <property type="entry name" value="GH"/>
</dbReference>
<proteinExistence type="predicted"/>
<dbReference type="SUPFAM" id="SSF51445">
    <property type="entry name" value="(Trans)glycosidases"/>
    <property type="match status" value="1"/>
</dbReference>
<evidence type="ECO:0008006" key="3">
    <source>
        <dbReference type="Google" id="ProtNLM"/>
    </source>
</evidence>
<dbReference type="RefSeq" id="WP_201376664.1">
    <property type="nucleotide sequence ID" value="NZ_BNJG01000005.1"/>
</dbReference>
<keyword evidence="2" id="KW-1185">Reference proteome</keyword>
<evidence type="ECO:0000313" key="2">
    <source>
        <dbReference type="Proteomes" id="UP000654345"/>
    </source>
</evidence>
<comment type="caution">
    <text evidence="1">The sequence shown here is derived from an EMBL/GenBank/DDBJ whole genome shotgun (WGS) entry which is preliminary data.</text>
</comment>
<sequence length="152" mass="16838">MLLGKKNFFTYGEVYSNEEQIARFIGRNAMEGDTPVGVDAALDFPLFSILPWFAKGSKSPSELANVFTHRKQAEEGILSTHGDASNFFVTFLDNHDQYQRFGYLGENPQAAFSDQISLGLGCLFTLQGIPCLYYVVNAPKSGSWPTLVKALQ</sequence>
<name>A0ABQ3V737_9CHLR</name>
<dbReference type="Gene3D" id="3.20.20.80">
    <property type="entry name" value="Glycosidases"/>
    <property type="match status" value="1"/>
</dbReference>
<dbReference type="Proteomes" id="UP000654345">
    <property type="component" value="Unassembled WGS sequence"/>
</dbReference>
<evidence type="ECO:0000313" key="1">
    <source>
        <dbReference type="EMBL" id="GHO60587.1"/>
    </source>
</evidence>
<reference evidence="1 2" key="1">
    <citation type="journal article" date="2021" name="Int. J. Syst. Evol. Microbiol.">
        <title>Reticulibacter mediterranei gen. nov., sp. nov., within the new family Reticulibacteraceae fam. nov., and Ktedonospora formicarum gen. nov., sp. nov., Ktedonobacter robiniae sp. nov., Dictyobacter formicarum sp. nov. and Dictyobacter arantiisoli sp. nov., belonging to the class Ktedonobacteria.</title>
        <authorList>
            <person name="Yabe S."/>
            <person name="Zheng Y."/>
            <person name="Wang C.M."/>
            <person name="Sakai Y."/>
            <person name="Abe K."/>
            <person name="Yokota A."/>
            <person name="Donadio S."/>
            <person name="Cavaletti L."/>
            <person name="Monciardini P."/>
        </authorList>
    </citation>
    <scope>NUCLEOTIDE SEQUENCE [LARGE SCALE GENOMIC DNA]</scope>
    <source>
        <strain evidence="1 2">SOSP1-30</strain>
    </source>
</reference>
<gene>
    <name evidence="1" type="ORF">KSB_90620</name>
</gene>
<organism evidence="1 2">
    <name type="scientific">Ktedonobacter robiniae</name>
    <dbReference type="NCBI Taxonomy" id="2778365"/>
    <lineage>
        <taxon>Bacteria</taxon>
        <taxon>Bacillati</taxon>
        <taxon>Chloroflexota</taxon>
        <taxon>Ktedonobacteria</taxon>
        <taxon>Ktedonobacterales</taxon>
        <taxon>Ktedonobacteraceae</taxon>
        <taxon>Ktedonobacter</taxon>
    </lineage>
</organism>
<accession>A0ABQ3V737</accession>
<dbReference type="EMBL" id="BNJG01000005">
    <property type="protein sequence ID" value="GHO60587.1"/>
    <property type="molecule type" value="Genomic_DNA"/>
</dbReference>
<protein>
    <recommendedName>
        <fullName evidence="3">Glycosyl hydrolase family 13 catalytic domain-containing protein</fullName>
    </recommendedName>
</protein>